<evidence type="ECO:0000256" key="7">
    <source>
        <dbReference type="SAM" id="MobiDB-lite"/>
    </source>
</evidence>
<keyword evidence="9" id="KW-0732">Signal</keyword>
<evidence type="ECO:0000313" key="11">
    <source>
        <dbReference type="Proteomes" id="UP000078561"/>
    </source>
</evidence>
<dbReference type="GO" id="GO:0016020">
    <property type="term" value="C:membrane"/>
    <property type="evidence" value="ECO:0007669"/>
    <property type="project" value="UniProtKB-SubCell"/>
</dbReference>
<keyword evidence="6 8" id="KW-0472">Membrane</keyword>
<evidence type="ECO:0000256" key="9">
    <source>
        <dbReference type="SAM" id="SignalP"/>
    </source>
</evidence>
<dbReference type="GO" id="GO:0022857">
    <property type="term" value="F:transmembrane transporter activity"/>
    <property type="evidence" value="ECO:0007669"/>
    <property type="project" value="InterPro"/>
</dbReference>
<feature type="transmembrane region" description="Helical" evidence="8">
    <location>
        <begin position="118"/>
        <end position="139"/>
    </location>
</feature>
<organism evidence="10">
    <name type="scientific">Absidia glauca</name>
    <name type="common">Pin mould</name>
    <dbReference type="NCBI Taxonomy" id="4829"/>
    <lineage>
        <taxon>Eukaryota</taxon>
        <taxon>Fungi</taxon>
        <taxon>Fungi incertae sedis</taxon>
        <taxon>Mucoromycota</taxon>
        <taxon>Mucoromycotina</taxon>
        <taxon>Mucoromycetes</taxon>
        <taxon>Mucorales</taxon>
        <taxon>Cunninghamellaceae</taxon>
        <taxon>Absidia</taxon>
    </lineage>
</organism>
<sequence>MISKYINTKWLLLLFFGQLLSLCLTITNTSASALWQHYEISIPYTQSAIVYFLQALLHGIWHHSTNSKPADPHYQDQKTAPRTAKRPLYIFFLVILFSILDVQVTSLSIMAFKNTSVLSALIIASWNLPCTMLLSTLFLYARYRPVHFAAVSLCLAGVACSIWSDTMGTDSAANHTWVGDLLCFISASVYGISIVVAEYLVRHIDIHDFLYRVGVAGCLHSSVMVYVFEWGTLTSITWTRNSVALVLAYALSMVFMNSVAPIIYRMAGATFASMNVMTCSFYSLLIAILFLNAKMPPLYPVAYLLVVAGATTYNLAKAPTFQGKNEPELQSPDEHQPLLHRESPNSDQKQPLPNSQQYLV</sequence>
<feature type="transmembrane region" description="Helical" evidence="8">
    <location>
        <begin position="297"/>
        <end position="316"/>
    </location>
</feature>
<dbReference type="STRING" id="4829.A0A168RX68"/>
<evidence type="ECO:0008006" key="12">
    <source>
        <dbReference type="Google" id="ProtNLM"/>
    </source>
</evidence>
<keyword evidence="5 8" id="KW-1133">Transmembrane helix</keyword>
<keyword evidence="11" id="KW-1185">Reference proteome</keyword>
<dbReference type="AlphaFoldDB" id="A0A168RX68"/>
<name>A0A168RX68_ABSGL</name>
<feature type="signal peptide" evidence="9">
    <location>
        <begin position="1"/>
        <end position="25"/>
    </location>
</feature>
<feature type="transmembrane region" description="Helical" evidence="8">
    <location>
        <begin position="146"/>
        <end position="164"/>
    </location>
</feature>
<comment type="subcellular location">
    <subcellularLocation>
        <location evidence="1">Membrane</location>
        <topology evidence="1">Multi-pass membrane protein</topology>
    </subcellularLocation>
</comment>
<evidence type="ECO:0000256" key="2">
    <source>
        <dbReference type="ARBA" id="ARBA00007863"/>
    </source>
</evidence>
<dbReference type="PANTHER" id="PTHR14233:SF4">
    <property type="entry name" value="SOLUTE CARRIER FAMILY 35 MEMBER F2"/>
    <property type="match status" value="1"/>
</dbReference>
<gene>
    <name evidence="10" type="primary">ABSGL_13159.1 scaffold 13659</name>
</gene>
<reference evidence="10" key="1">
    <citation type="submission" date="2016-04" db="EMBL/GenBank/DDBJ databases">
        <authorList>
            <person name="Evans L.H."/>
            <person name="Alamgir A."/>
            <person name="Owens N."/>
            <person name="Weber N.D."/>
            <person name="Virtaneva K."/>
            <person name="Barbian K."/>
            <person name="Babar A."/>
            <person name="Rosenke K."/>
        </authorList>
    </citation>
    <scope>NUCLEOTIDE SEQUENCE [LARGE SCALE GENOMIC DNA]</scope>
    <source>
        <strain evidence="10">CBS 101.48</strain>
    </source>
</reference>
<feature type="chain" id="PRO_5007900115" description="EamA domain-containing protein" evidence="9">
    <location>
        <begin position="26"/>
        <end position="360"/>
    </location>
</feature>
<feature type="transmembrane region" description="Helical" evidence="8">
    <location>
        <begin position="271"/>
        <end position="291"/>
    </location>
</feature>
<feature type="transmembrane region" description="Helical" evidence="8">
    <location>
        <begin position="41"/>
        <end position="61"/>
    </location>
</feature>
<feature type="transmembrane region" description="Helical" evidence="8">
    <location>
        <begin position="88"/>
        <end position="112"/>
    </location>
</feature>
<evidence type="ECO:0000256" key="6">
    <source>
        <dbReference type="ARBA" id="ARBA00023136"/>
    </source>
</evidence>
<evidence type="ECO:0000256" key="5">
    <source>
        <dbReference type="ARBA" id="ARBA00022989"/>
    </source>
</evidence>
<comment type="similarity">
    <text evidence="2">Belongs to the SLC35F solute transporter family.</text>
</comment>
<dbReference type="PANTHER" id="PTHR14233">
    <property type="entry name" value="DUF914-RELATED"/>
    <property type="match status" value="1"/>
</dbReference>
<dbReference type="InterPro" id="IPR052221">
    <property type="entry name" value="SLC35F_Transporter"/>
</dbReference>
<dbReference type="InterPro" id="IPR009262">
    <property type="entry name" value="SLC35_F1/F2/F6"/>
</dbReference>
<feature type="region of interest" description="Disordered" evidence="7">
    <location>
        <begin position="323"/>
        <end position="360"/>
    </location>
</feature>
<proteinExistence type="inferred from homology"/>
<evidence type="ECO:0000256" key="8">
    <source>
        <dbReference type="SAM" id="Phobius"/>
    </source>
</evidence>
<feature type="compositionally biased region" description="Polar residues" evidence="7">
    <location>
        <begin position="345"/>
        <end position="360"/>
    </location>
</feature>
<feature type="transmembrane region" description="Helical" evidence="8">
    <location>
        <begin position="243"/>
        <end position="264"/>
    </location>
</feature>
<evidence type="ECO:0000256" key="1">
    <source>
        <dbReference type="ARBA" id="ARBA00004141"/>
    </source>
</evidence>
<dbReference type="EMBL" id="LT554760">
    <property type="protein sequence ID" value="SAM07516.1"/>
    <property type="molecule type" value="Genomic_DNA"/>
</dbReference>
<dbReference type="OrthoDB" id="429955at2759"/>
<feature type="transmembrane region" description="Helical" evidence="8">
    <location>
        <begin position="209"/>
        <end position="228"/>
    </location>
</feature>
<accession>A0A168RX68</accession>
<feature type="transmembrane region" description="Helical" evidence="8">
    <location>
        <begin position="176"/>
        <end position="197"/>
    </location>
</feature>
<feature type="compositionally biased region" description="Basic and acidic residues" evidence="7">
    <location>
        <begin position="332"/>
        <end position="344"/>
    </location>
</feature>
<dbReference type="InterPro" id="IPR037185">
    <property type="entry name" value="EmrE-like"/>
</dbReference>
<protein>
    <recommendedName>
        <fullName evidence="12">EamA domain-containing protein</fullName>
    </recommendedName>
</protein>
<dbReference type="Pfam" id="PF06027">
    <property type="entry name" value="SLC35F"/>
    <property type="match status" value="1"/>
</dbReference>
<dbReference type="Proteomes" id="UP000078561">
    <property type="component" value="Unassembled WGS sequence"/>
</dbReference>
<evidence type="ECO:0000256" key="3">
    <source>
        <dbReference type="ARBA" id="ARBA00022448"/>
    </source>
</evidence>
<evidence type="ECO:0000313" key="10">
    <source>
        <dbReference type="EMBL" id="SAM07516.1"/>
    </source>
</evidence>
<keyword evidence="4 8" id="KW-0812">Transmembrane</keyword>
<dbReference type="SUPFAM" id="SSF103481">
    <property type="entry name" value="Multidrug resistance efflux transporter EmrE"/>
    <property type="match status" value="1"/>
</dbReference>
<evidence type="ECO:0000256" key="4">
    <source>
        <dbReference type="ARBA" id="ARBA00022692"/>
    </source>
</evidence>
<dbReference type="InParanoid" id="A0A168RX68"/>
<keyword evidence="3" id="KW-0813">Transport</keyword>